<evidence type="ECO:0000259" key="7">
    <source>
        <dbReference type="PROSITE" id="PS50026"/>
    </source>
</evidence>
<evidence type="ECO:0000313" key="8">
    <source>
        <dbReference type="EMBL" id="EDL80216.1"/>
    </source>
</evidence>
<dbReference type="InterPro" id="IPR002049">
    <property type="entry name" value="LE_dom"/>
</dbReference>
<dbReference type="PANTHER" id="PTHR46376:SF3">
    <property type="entry name" value="ATTRACTIN"/>
    <property type="match status" value="1"/>
</dbReference>
<keyword evidence="4" id="KW-0325">Glycoprotein</keyword>
<dbReference type="InterPro" id="IPR051568">
    <property type="entry name" value="LZTR1/Attractin"/>
</dbReference>
<dbReference type="InterPro" id="IPR000859">
    <property type="entry name" value="CUB_dom"/>
</dbReference>
<evidence type="ECO:0000256" key="1">
    <source>
        <dbReference type="ARBA" id="ARBA00022441"/>
    </source>
</evidence>
<dbReference type="EMBL" id="CH473949">
    <property type="protein sequence ID" value="EDL80216.1"/>
    <property type="molecule type" value="Genomic_DNA"/>
</dbReference>
<dbReference type="Gene3D" id="2.60.120.290">
    <property type="entry name" value="Spermadhesin, CUB domain"/>
    <property type="match status" value="1"/>
</dbReference>
<protein>
    <submittedName>
        <fullName evidence="8">Attractin, isoform CRA_c</fullName>
    </submittedName>
</protein>
<dbReference type="Gene3D" id="2.10.25.10">
    <property type="entry name" value="Laminin"/>
    <property type="match status" value="1"/>
</dbReference>
<proteinExistence type="predicted"/>
<comment type="caution">
    <text evidence="5">Lacks conserved residue(s) required for the propagation of feature annotation.</text>
</comment>
<feature type="domain" description="CUB" evidence="6">
    <location>
        <begin position="135"/>
        <end position="206"/>
    </location>
</feature>
<dbReference type="SUPFAM" id="SSF57196">
    <property type="entry name" value="EGF/Laminin"/>
    <property type="match status" value="1"/>
</dbReference>
<evidence type="ECO:0000259" key="6">
    <source>
        <dbReference type="PROSITE" id="PS01180"/>
    </source>
</evidence>
<dbReference type="RGD" id="69063">
    <property type="gene designation" value="Atrn"/>
</dbReference>
<dbReference type="PROSITE" id="PS50026">
    <property type="entry name" value="EGF_3"/>
    <property type="match status" value="1"/>
</dbReference>
<dbReference type="CDD" id="cd00041">
    <property type="entry name" value="CUB"/>
    <property type="match status" value="1"/>
</dbReference>
<dbReference type="PROSITE" id="PS00022">
    <property type="entry name" value="EGF_1"/>
    <property type="match status" value="1"/>
</dbReference>
<dbReference type="SMART" id="SM00181">
    <property type="entry name" value="EGF"/>
    <property type="match status" value="1"/>
</dbReference>
<dbReference type="AlphaFoldDB" id="A6HQB5"/>
<feature type="disulfide bond" evidence="5">
    <location>
        <begin position="104"/>
        <end position="114"/>
    </location>
</feature>
<dbReference type="CDD" id="cd00055">
    <property type="entry name" value="EGF_Lam"/>
    <property type="match status" value="1"/>
</dbReference>
<sequence>MVAAAAAAEATEARLRGYTTATAAPAGWKERQHRPCAATGAWRPWPRAGLCLPRVLSRALSPPPLLPLLPLLFSLLLLPLPREAEAAAVAAAVSGSAAAEAKECDRPCVNGGRCNPGTGQCVCPTGWVGEQCQHCGGRFRLTGSSGFVTDGPGNYKYKTKCTWLIEGQPNKIMRLRFNHFATECSWDHLYVYDGDSIYAPLIAAFR</sequence>
<evidence type="ECO:0000256" key="2">
    <source>
        <dbReference type="ARBA" id="ARBA00022737"/>
    </source>
</evidence>
<dbReference type="Pfam" id="PF00431">
    <property type="entry name" value="CUB"/>
    <property type="match status" value="1"/>
</dbReference>
<reference evidence="9" key="1">
    <citation type="submission" date="2005-09" db="EMBL/GenBank/DDBJ databases">
        <authorList>
            <person name="Mural R.J."/>
            <person name="Li P.W."/>
            <person name="Adams M.D."/>
            <person name="Amanatides P.G."/>
            <person name="Baden-Tillson H."/>
            <person name="Barnstead M."/>
            <person name="Chin S.H."/>
            <person name="Dew I."/>
            <person name="Evans C.A."/>
            <person name="Ferriera S."/>
            <person name="Flanigan M."/>
            <person name="Fosler C."/>
            <person name="Glodek A."/>
            <person name="Gu Z."/>
            <person name="Holt R.A."/>
            <person name="Jennings D."/>
            <person name="Kraft C.L."/>
            <person name="Lu F."/>
            <person name="Nguyen T."/>
            <person name="Nusskern D.R."/>
            <person name="Pfannkoch C.M."/>
            <person name="Sitter C."/>
            <person name="Sutton G.G."/>
            <person name="Venter J.C."/>
            <person name="Wang Z."/>
            <person name="Woodage T."/>
            <person name="Zheng X.H."/>
            <person name="Zhong F."/>
        </authorList>
    </citation>
    <scope>NUCLEOTIDE SEQUENCE [LARGE SCALE GENOMIC DNA]</scope>
    <source>
        <strain>BN</strain>
        <strain evidence="9">Sprague-Dawley</strain>
    </source>
</reference>
<feature type="disulfide bond" evidence="5">
    <location>
        <begin position="123"/>
        <end position="132"/>
    </location>
</feature>
<dbReference type="SUPFAM" id="SSF49854">
    <property type="entry name" value="Spermadhesin, CUB domain"/>
    <property type="match status" value="1"/>
</dbReference>
<keyword evidence="3 5" id="KW-1015">Disulfide bond</keyword>
<dbReference type="PANTHER" id="PTHR46376">
    <property type="entry name" value="LEUCINE-ZIPPER-LIKE TRANSCRIPTIONAL REGULATOR 1"/>
    <property type="match status" value="1"/>
</dbReference>
<gene>
    <name evidence="8 10" type="primary">Atrn</name>
    <name evidence="8" type="ORF">rCG_27081</name>
</gene>
<keyword evidence="2" id="KW-0677">Repeat</keyword>
<name>A6HQB5_RAT</name>
<dbReference type="Proteomes" id="UP000234681">
    <property type="component" value="Chromosome 3"/>
</dbReference>
<evidence type="ECO:0000256" key="4">
    <source>
        <dbReference type="ARBA" id="ARBA00023180"/>
    </source>
</evidence>
<keyword evidence="5" id="KW-0245">EGF-like domain</keyword>
<evidence type="ECO:0000256" key="5">
    <source>
        <dbReference type="PROSITE-ProRule" id="PRU00076"/>
    </source>
</evidence>
<evidence type="ECO:0000256" key="3">
    <source>
        <dbReference type="ARBA" id="ARBA00023157"/>
    </source>
</evidence>
<dbReference type="InterPro" id="IPR035914">
    <property type="entry name" value="Sperma_CUB_dom_sf"/>
</dbReference>
<evidence type="ECO:0000313" key="10">
    <source>
        <dbReference type="RGD" id="69063"/>
    </source>
</evidence>
<keyword evidence="1" id="KW-0880">Kelch repeat</keyword>
<evidence type="ECO:0000313" key="9">
    <source>
        <dbReference type="Proteomes" id="UP000234681"/>
    </source>
</evidence>
<feature type="domain" description="EGF-like" evidence="7">
    <location>
        <begin position="100"/>
        <end position="133"/>
    </location>
</feature>
<dbReference type="InterPro" id="IPR000742">
    <property type="entry name" value="EGF"/>
</dbReference>
<accession>A6HQB5</accession>
<organism evidence="8 9">
    <name type="scientific">Rattus norvegicus</name>
    <name type="common">Rat</name>
    <dbReference type="NCBI Taxonomy" id="10116"/>
    <lineage>
        <taxon>Eukaryota</taxon>
        <taxon>Metazoa</taxon>
        <taxon>Chordata</taxon>
        <taxon>Craniata</taxon>
        <taxon>Vertebrata</taxon>
        <taxon>Euteleostomi</taxon>
        <taxon>Mammalia</taxon>
        <taxon>Eutheria</taxon>
        <taxon>Euarchontoglires</taxon>
        <taxon>Glires</taxon>
        <taxon>Rodentia</taxon>
        <taxon>Myomorpha</taxon>
        <taxon>Muroidea</taxon>
        <taxon>Muridae</taxon>
        <taxon>Murinae</taxon>
        <taxon>Rattus</taxon>
    </lineage>
</organism>
<dbReference type="PROSITE" id="PS01180">
    <property type="entry name" value="CUB"/>
    <property type="match status" value="1"/>
</dbReference>